<comment type="caution">
    <text evidence="2">The sequence shown here is derived from an EMBL/GenBank/DDBJ whole genome shotgun (WGS) entry which is preliminary data.</text>
</comment>
<protein>
    <submittedName>
        <fullName evidence="2">Uncharacterized protein</fullName>
    </submittedName>
</protein>
<dbReference type="Proteomes" id="UP001383192">
    <property type="component" value="Unassembled WGS sequence"/>
</dbReference>
<evidence type="ECO:0000256" key="1">
    <source>
        <dbReference type="SAM" id="MobiDB-lite"/>
    </source>
</evidence>
<feature type="region of interest" description="Disordered" evidence="1">
    <location>
        <begin position="1"/>
        <end position="35"/>
    </location>
</feature>
<keyword evidence="3" id="KW-1185">Reference proteome</keyword>
<organism evidence="2 3">
    <name type="scientific">Paramarasmius palmivorus</name>
    <dbReference type="NCBI Taxonomy" id="297713"/>
    <lineage>
        <taxon>Eukaryota</taxon>
        <taxon>Fungi</taxon>
        <taxon>Dikarya</taxon>
        <taxon>Basidiomycota</taxon>
        <taxon>Agaricomycotina</taxon>
        <taxon>Agaricomycetes</taxon>
        <taxon>Agaricomycetidae</taxon>
        <taxon>Agaricales</taxon>
        <taxon>Marasmiineae</taxon>
        <taxon>Marasmiaceae</taxon>
        <taxon>Paramarasmius</taxon>
    </lineage>
</organism>
<sequence>MPAYSNNPYQYPPYYGHQQYGQPQQYTHHQQNQPQYIQQYSQPPYVQPPQNQPLYIQQPQHTSRQGNIVSTFAGRIYQSHNTGPENTTLNGTLLIDAGRLAPARYAKPVVGEYTEEVQALLGDITSDPRSTVCYDSSDAGDQNETYNGSFLTVPIEDYHSRRQVWGALTCDPSHGWEATVQAMRSEPSAFVTKHNGRKNDMWNGCRDAHTSPLYRQGAQPFYFKARSRGSRNVIRNGLNLSFRYDHLATGSSGFVQDRHNQTFNWMNEGGKTYTGA</sequence>
<dbReference type="AlphaFoldDB" id="A0AAW0C7X5"/>
<name>A0AAW0C7X5_9AGAR</name>
<accession>A0AAW0C7X5</accession>
<evidence type="ECO:0000313" key="3">
    <source>
        <dbReference type="Proteomes" id="UP001383192"/>
    </source>
</evidence>
<gene>
    <name evidence="2" type="ORF">VNI00_012101</name>
</gene>
<evidence type="ECO:0000313" key="2">
    <source>
        <dbReference type="EMBL" id="KAK7034694.1"/>
    </source>
</evidence>
<dbReference type="EMBL" id="JAYKXP010000055">
    <property type="protein sequence ID" value="KAK7034694.1"/>
    <property type="molecule type" value="Genomic_DNA"/>
</dbReference>
<reference evidence="2 3" key="1">
    <citation type="submission" date="2024-01" db="EMBL/GenBank/DDBJ databases">
        <title>A draft genome for a cacao thread blight-causing isolate of Paramarasmius palmivorus.</title>
        <authorList>
            <person name="Baruah I.K."/>
            <person name="Bukari Y."/>
            <person name="Amoako-Attah I."/>
            <person name="Meinhardt L.W."/>
            <person name="Bailey B.A."/>
            <person name="Cohen S.P."/>
        </authorList>
    </citation>
    <scope>NUCLEOTIDE SEQUENCE [LARGE SCALE GENOMIC DNA]</scope>
    <source>
        <strain evidence="2 3">GH-12</strain>
    </source>
</reference>
<proteinExistence type="predicted"/>